<dbReference type="PANTHER" id="PTHR23292">
    <property type="entry name" value="LIPOPOLYSACCHARIDE-INDUCED TUMOR NECROSIS FACTOR-ALPHA FACTOR"/>
    <property type="match status" value="1"/>
</dbReference>
<name>A0A8J9ZID5_BRALA</name>
<dbReference type="PANTHER" id="PTHR23292:SF6">
    <property type="entry name" value="FI16602P1-RELATED"/>
    <property type="match status" value="1"/>
</dbReference>
<evidence type="ECO:0000313" key="11">
    <source>
        <dbReference type="Proteomes" id="UP000838412"/>
    </source>
</evidence>
<evidence type="ECO:0000256" key="8">
    <source>
        <dbReference type="SAM" id="Phobius"/>
    </source>
</evidence>
<feature type="transmembrane region" description="Helical" evidence="8">
    <location>
        <begin position="73"/>
        <end position="99"/>
    </location>
</feature>
<evidence type="ECO:0000259" key="9">
    <source>
        <dbReference type="PROSITE" id="PS51837"/>
    </source>
</evidence>
<evidence type="ECO:0000256" key="6">
    <source>
        <dbReference type="ARBA" id="ARBA00022833"/>
    </source>
</evidence>
<dbReference type="GO" id="GO:0098560">
    <property type="term" value="C:cytoplasmic side of late endosome membrane"/>
    <property type="evidence" value="ECO:0007669"/>
    <property type="project" value="TreeGrafter"/>
</dbReference>
<dbReference type="GO" id="GO:0098574">
    <property type="term" value="C:cytoplasmic side of lysosomal membrane"/>
    <property type="evidence" value="ECO:0007669"/>
    <property type="project" value="TreeGrafter"/>
</dbReference>
<organism evidence="10 11">
    <name type="scientific">Branchiostoma lanceolatum</name>
    <name type="common">Common lancelet</name>
    <name type="synonym">Amphioxus lanceolatum</name>
    <dbReference type="NCBI Taxonomy" id="7740"/>
    <lineage>
        <taxon>Eukaryota</taxon>
        <taxon>Metazoa</taxon>
        <taxon>Chordata</taxon>
        <taxon>Cephalochordata</taxon>
        <taxon>Leptocardii</taxon>
        <taxon>Amphioxiformes</taxon>
        <taxon>Branchiostomatidae</taxon>
        <taxon>Branchiostoma</taxon>
    </lineage>
</organism>
<dbReference type="AlphaFoldDB" id="A0A8J9ZID5"/>
<dbReference type="InterPro" id="IPR006629">
    <property type="entry name" value="LITAF"/>
</dbReference>
<dbReference type="SMART" id="SM00714">
    <property type="entry name" value="LITAF"/>
    <property type="match status" value="1"/>
</dbReference>
<dbReference type="Proteomes" id="UP000838412">
    <property type="component" value="Chromosome 2"/>
</dbReference>
<proteinExistence type="inferred from homology"/>
<feature type="domain" description="LITAF" evidence="9">
    <location>
        <begin position="35"/>
        <end position="121"/>
    </location>
</feature>
<dbReference type="GO" id="GO:0008270">
    <property type="term" value="F:zinc ion binding"/>
    <property type="evidence" value="ECO:0007669"/>
    <property type="project" value="TreeGrafter"/>
</dbReference>
<keyword evidence="7 8" id="KW-0472">Membrane</keyword>
<dbReference type="InterPro" id="IPR037519">
    <property type="entry name" value="LITAF_fam"/>
</dbReference>
<keyword evidence="6" id="KW-0862">Zinc</keyword>
<dbReference type="PROSITE" id="PS51837">
    <property type="entry name" value="LITAF"/>
    <property type="match status" value="1"/>
</dbReference>
<evidence type="ECO:0000256" key="3">
    <source>
        <dbReference type="ARBA" id="ARBA00004630"/>
    </source>
</evidence>
<reference evidence="10" key="1">
    <citation type="submission" date="2022-01" db="EMBL/GenBank/DDBJ databases">
        <authorList>
            <person name="Braso-Vives M."/>
        </authorList>
    </citation>
    <scope>NUCLEOTIDE SEQUENCE</scope>
</reference>
<dbReference type="Pfam" id="PF10601">
    <property type="entry name" value="zf-LITAF-like"/>
    <property type="match status" value="1"/>
</dbReference>
<evidence type="ECO:0000313" key="10">
    <source>
        <dbReference type="EMBL" id="CAH1255256.1"/>
    </source>
</evidence>
<gene>
    <name evidence="10" type="primary">LITAF</name>
    <name evidence="10" type="ORF">BLAG_LOCUS14376</name>
</gene>
<sequence length="123" mass="13445">MAQTASVPYPVAASTVTQVTVFSQDAQLNTPPVPPNLPVSGPEEEFGDAPVVMMCPHCRIRIVTSLKYVRGPMVYATSMFLLLSIIPWVLCGCFIPLCLRSMKDVEHSCPNCGSKLGTYKRLK</sequence>
<evidence type="ECO:0000256" key="2">
    <source>
        <dbReference type="ARBA" id="ARBA00004481"/>
    </source>
</evidence>
<protein>
    <submittedName>
        <fullName evidence="10">LITAF protein</fullName>
    </submittedName>
</protein>
<keyword evidence="5" id="KW-0479">Metal-binding</keyword>
<evidence type="ECO:0000256" key="7">
    <source>
        <dbReference type="ARBA" id="ARBA00023136"/>
    </source>
</evidence>
<evidence type="ECO:0000256" key="1">
    <source>
        <dbReference type="ARBA" id="ARBA00004414"/>
    </source>
</evidence>
<keyword evidence="8" id="KW-0812">Transmembrane</keyword>
<comment type="similarity">
    <text evidence="4">Belongs to the CDIP1/LITAF family.</text>
</comment>
<dbReference type="EMBL" id="OV696687">
    <property type="protein sequence ID" value="CAH1255256.1"/>
    <property type="molecule type" value="Genomic_DNA"/>
</dbReference>
<keyword evidence="8" id="KW-1133">Transmembrane helix</keyword>
<comment type="subcellular location">
    <subcellularLocation>
        <location evidence="2">Endosome membrane</location>
        <topology evidence="2">Peripheral membrane protein</topology>
    </subcellularLocation>
    <subcellularLocation>
        <location evidence="1">Late endosome membrane</location>
    </subcellularLocation>
    <subcellularLocation>
        <location evidence="3">Lysosome membrane</location>
        <topology evidence="3">Peripheral membrane protein</topology>
        <orientation evidence="3">Cytoplasmic side</orientation>
    </subcellularLocation>
</comment>
<keyword evidence="11" id="KW-1185">Reference proteome</keyword>
<evidence type="ECO:0000256" key="4">
    <source>
        <dbReference type="ARBA" id="ARBA00005975"/>
    </source>
</evidence>
<evidence type="ECO:0000256" key="5">
    <source>
        <dbReference type="ARBA" id="ARBA00022723"/>
    </source>
</evidence>
<dbReference type="GO" id="GO:0005634">
    <property type="term" value="C:nucleus"/>
    <property type="evidence" value="ECO:0007669"/>
    <property type="project" value="TreeGrafter"/>
</dbReference>
<dbReference type="OrthoDB" id="5599753at2759"/>
<accession>A0A8J9ZID5</accession>